<accession>A0ABV5SM23</accession>
<keyword evidence="5 7" id="KW-1133">Transmembrane helix</keyword>
<keyword evidence="3" id="KW-1003">Cell membrane</keyword>
<keyword evidence="6 7" id="KW-0472">Membrane</keyword>
<feature type="transmembrane region" description="Helical" evidence="7">
    <location>
        <begin position="214"/>
        <end position="238"/>
    </location>
</feature>
<feature type="transmembrane region" description="Helical" evidence="7">
    <location>
        <begin position="79"/>
        <end position="102"/>
    </location>
</feature>
<feature type="transmembrane region" description="Helical" evidence="7">
    <location>
        <begin position="21"/>
        <end position="43"/>
    </location>
</feature>
<evidence type="ECO:0000256" key="1">
    <source>
        <dbReference type="ARBA" id="ARBA00004651"/>
    </source>
</evidence>
<dbReference type="CDD" id="cd06261">
    <property type="entry name" value="TM_PBP2"/>
    <property type="match status" value="1"/>
</dbReference>
<dbReference type="PANTHER" id="PTHR30193">
    <property type="entry name" value="ABC TRANSPORTER PERMEASE PROTEIN"/>
    <property type="match status" value="1"/>
</dbReference>
<dbReference type="InterPro" id="IPR000515">
    <property type="entry name" value="MetI-like"/>
</dbReference>
<dbReference type="Proteomes" id="UP001589667">
    <property type="component" value="Unassembled WGS sequence"/>
</dbReference>
<proteinExistence type="inferred from homology"/>
<dbReference type="SUPFAM" id="SSF161098">
    <property type="entry name" value="MetI-like"/>
    <property type="match status" value="1"/>
</dbReference>
<evidence type="ECO:0000256" key="4">
    <source>
        <dbReference type="ARBA" id="ARBA00022692"/>
    </source>
</evidence>
<keyword evidence="4 7" id="KW-0812">Transmembrane</keyword>
<dbReference type="PROSITE" id="PS50928">
    <property type="entry name" value="ABC_TM1"/>
    <property type="match status" value="1"/>
</dbReference>
<protein>
    <submittedName>
        <fullName evidence="9">Carbohydrate ABC transporter permease</fullName>
    </submittedName>
</protein>
<comment type="subcellular location">
    <subcellularLocation>
        <location evidence="1 7">Cell membrane</location>
        <topology evidence="1 7">Multi-pass membrane protein</topology>
    </subcellularLocation>
</comment>
<dbReference type="RefSeq" id="WP_157423845.1">
    <property type="nucleotide sequence ID" value="NZ_BAAANI010000008.1"/>
</dbReference>
<reference evidence="9 10" key="1">
    <citation type="submission" date="2024-09" db="EMBL/GenBank/DDBJ databases">
        <authorList>
            <person name="Sun Q."/>
            <person name="Mori K."/>
        </authorList>
    </citation>
    <scope>NUCLEOTIDE SEQUENCE [LARGE SCALE GENOMIC DNA]</scope>
    <source>
        <strain evidence="9 10">JCM 14321</strain>
    </source>
</reference>
<sequence length="301" mass="32707">MSDGTTTIGRSASRRSARSAWVPWAYLAPALLLYGAFLLFPLVRAAQFSLFEWDGLGASTFVGFDNYVEILADQRLREAFWHALVLVFFYAVLPLVIGLLLASLLTRAQVRGLGFFRSVIFLPQVIAMVVVAVTWRQIYAPDGPLNGFLRMIGLGSLARPWLGDYVFTLPAVGLIGTWVCTGLVTVLLMAGMSRVPRELYEAARLDGSGPVREFFAITLPMVRGEITVALTLTIVAALKTFDLVYVTTSGGPGTSTTVPSYEIYRRAFELGEVGVATAVGVVLTLIVFAINGVVNMIGDRK</sequence>
<organism evidence="9 10">
    <name type="scientific">Agromyces lapidis</name>
    <dbReference type="NCBI Taxonomy" id="279574"/>
    <lineage>
        <taxon>Bacteria</taxon>
        <taxon>Bacillati</taxon>
        <taxon>Actinomycetota</taxon>
        <taxon>Actinomycetes</taxon>
        <taxon>Micrococcales</taxon>
        <taxon>Microbacteriaceae</taxon>
        <taxon>Agromyces</taxon>
    </lineage>
</organism>
<gene>
    <name evidence="9" type="ORF">ACFFQV_00300</name>
</gene>
<evidence type="ECO:0000313" key="9">
    <source>
        <dbReference type="EMBL" id="MFB9640717.1"/>
    </source>
</evidence>
<keyword evidence="10" id="KW-1185">Reference proteome</keyword>
<evidence type="ECO:0000256" key="5">
    <source>
        <dbReference type="ARBA" id="ARBA00022989"/>
    </source>
</evidence>
<dbReference type="PANTHER" id="PTHR30193:SF41">
    <property type="entry name" value="DIACETYLCHITOBIOSE UPTAKE SYSTEM PERMEASE PROTEIN NGCF"/>
    <property type="match status" value="1"/>
</dbReference>
<name>A0ABV5SM23_9MICO</name>
<feature type="domain" description="ABC transmembrane type-1" evidence="8">
    <location>
        <begin position="80"/>
        <end position="294"/>
    </location>
</feature>
<keyword evidence="2 7" id="KW-0813">Transport</keyword>
<feature type="transmembrane region" description="Helical" evidence="7">
    <location>
        <begin position="273"/>
        <end position="294"/>
    </location>
</feature>
<comment type="caution">
    <text evidence="9">The sequence shown here is derived from an EMBL/GenBank/DDBJ whole genome shotgun (WGS) entry which is preliminary data.</text>
</comment>
<feature type="transmembrane region" description="Helical" evidence="7">
    <location>
        <begin position="114"/>
        <end position="135"/>
    </location>
</feature>
<evidence type="ECO:0000256" key="6">
    <source>
        <dbReference type="ARBA" id="ARBA00023136"/>
    </source>
</evidence>
<dbReference type="Gene3D" id="1.10.3720.10">
    <property type="entry name" value="MetI-like"/>
    <property type="match status" value="1"/>
</dbReference>
<dbReference type="InterPro" id="IPR051393">
    <property type="entry name" value="ABC_transporter_permease"/>
</dbReference>
<dbReference type="EMBL" id="JBHMBL010000001">
    <property type="protein sequence ID" value="MFB9640717.1"/>
    <property type="molecule type" value="Genomic_DNA"/>
</dbReference>
<dbReference type="Pfam" id="PF00528">
    <property type="entry name" value="BPD_transp_1"/>
    <property type="match status" value="1"/>
</dbReference>
<evidence type="ECO:0000256" key="7">
    <source>
        <dbReference type="RuleBase" id="RU363032"/>
    </source>
</evidence>
<feature type="transmembrane region" description="Helical" evidence="7">
    <location>
        <begin position="165"/>
        <end position="193"/>
    </location>
</feature>
<evidence type="ECO:0000259" key="8">
    <source>
        <dbReference type="PROSITE" id="PS50928"/>
    </source>
</evidence>
<evidence type="ECO:0000313" key="10">
    <source>
        <dbReference type="Proteomes" id="UP001589667"/>
    </source>
</evidence>
<comment type="similarity">
    <text evidence="7">Belongs to the binding-protein-dependent transport system permease family.</text>
</comment>
<evidence type="ECO:0000256" key="3">
    <source>
        <dbReference type="ARBA" id="ARBA00022475"/>
    </source>
</evidence>
<dbReference type="InterPro" id="IPR035906">
    <property type="entry name" value="MetI-like_sf"/>
</dbReference>
<evidence type="ECO:0000256" key="2">
    <source>
        <dbReference type="ARBA" id="ARBA00022448"/>
    </source>
</evidence>